<dbReference type="Pfam" id="PF06051">
    <property type="entry name" value="DUF928"/>
    <property type="match status" value="1"/>
</dbReference>
<dbReference type="PROSITE" id="PS51257">
    <property type="entry name" value="PROKAR_LIPOPROTEIN"/>
    <property type="match status" value="1"/>
</dbReference>
<accession>A0A3S1D548</accession>
<reference evidence="3" key="1">
    <citation type="submission" date="2018-12" db="EMBL/GenBank/DDBJ databases">
        <authorList>
            <person name="Will S."/>
            <person name="Neumann-Schaal M."/>
            <person name="Henke P."/>
        </authorList>
    </citation>
    <scope>NUCLEOTIDE SEQUENCE</scope>
    <source>
        <strain evidence="3">PCC 7102</strain>
    </source>
</reference>
<proteinExistence type="predicted"/>
<dbReference type="Proteomes" id="UP000271624">
    <property type="component" value="Unassembled WGS sequence"/>
</dbReference>
<evidence type="ECO:0000313" key="4">
    <source>
        <dbReference type="Proteomes" id="UP000271624"/>
    </source>
</evidence>
<dbReference type="EMBL" id="RSCL01000013">
    <property type="protein sequence ID" value="RUT03598.1"/>
    <property type="molecule type" value="Genomic_DNA"/>
</dbReference>
<reference evidence="3" key="2">
    <citation type="journal article" date="2019" name="Genome Biol. Evol.">
        <title>Day and night: Metabolic profiles and evolutionary relationships of six axenic non-marine cyanobacteria.</title>
        <authorList>
            <person name="Will S.E."/>
            <person name="Henke P."/>
            <person name="Boedeker C."/>
            <person name="Huang S."/>
            <person name="Brinkmann H."/>
            <person name="Rohde M."/>
            <person name="Jarek M."/>
            <person name="Friedl T."/>
            <person name="Seufert S."/>
            <person name="Schumacher M."/>
            <person name="Overmann J."/>
            <person name="Neumann-Schaal M."/>
            <person name="Petersen J."/>
        </authorList>
    </citation>
    <scope>NUCLEOTIDE SEQUENCE [LARGE SCALE GENOMIC DNA]</scope>
    <source>
        <strain evidence="3">PCC 7102</strain>
    </source>
</reference>
<evidence type="ECO:0000256" key="1">
    <source>
        <dbReference type="SAM" id="MobiDB-lite"/>
    </source>
</evidence>
<comment type="caution">
    <text evidence="3">The sequence shown here is derived from an EMBL/GenBank/DDBJ whole genome shotgun (WGS) entry which is preliminary data.</text>
</comment>
<feature type="region of interest" description="Disordered" evidence="1">
    <location>
        <begin position="42"/>
        <end position="73"/>
    </location>
</feature>
<keyword evidence="2" id="KW-0732">Signal</keyword>
<dbReference type="InterPro" id="IPR010328">
    <property type="entry name" value="DUF928"/>
</dbReference>
<dbReference type="AlphaFoldDB" id="A0A3S1D548"/>
<sequence length="269" mass="30390">MKFFLQSQIIFVTLAFACSSQASEIKSILSVSSKQVQKSVNKEFVRPKLPEGTPPGGRRTGGGRRDTCPSTTPKLTALMPETEEPATVKNVWGLTTDERPTFWFYLPYTKSSGYPTEFVLLNEKSSPVYKKEISLPKQPGIINIKVPAHIPALEVNKQYRWFLSVYCNQDKKSPPVYVEGVVSRVNLAATIHQQLQTAQPLQRFAIYAQNGIWHQALATLIQLKQQNPQNTTIQTDWKNLLNNIGLDEIADMRIISDDPNSYNRLSKQH</sequence>
<protein>
    <recommendedName>
        <fullName evidence="5">DUF928 domain-containing protein</fullName>
    </recommendedName>
</protein>
<name>A0A3S1D548_9CYAN</name>
<dbReference type="RefSeq" id="WP_127083540.1">
    <property type="nucleotide sequence ID" value="NZ_RSCL01000013.1"/>
</dbReference>
<evidence type="ECO:0000256" key="2">
    <source>
        <dbReference type="SAM" id="SignalP"/>
    </source>
</evidence>
<evidence type="ECO:0000313" key="3">
    <source>
        <dbReference type="EMBL" id="RUT03598.1"/>
    </source>
</evidence>
<keyword evidence="4" id="KW-1185">Reference proteome</keyword>
<evidence type="ECO:0008006" key="5">
    <source>
        <dbReference type="Google" id="ProtNLM"/>
    </source>
</evidence>
<feature type="signal peptide" evidence="2">
    <location>
        <begin position="1"/>
        <end position="22"/>
    </location>
</feature>
<feature type="chain" id="PRO_5018677534" description="DUF928 domain-containing protein" evidence="2">
    <location>
        <begin position="23"/>
        <end position="269"/>
    </location>
</feature>
<dbReference type="OrthoDB" id="536034at2"/>
<gene>
    <name evidence="3" type="ORF">DSM106972_052370</name>
</gene>
<organism evidence="3 4">
    <name type="scientific">Dulcicalothrix desertica PCC 7102</name>
    <dbReference type="NCBI Taxonomy" id="232991"/>
    <lineage>
        <taxon>Bacteria</taxon>
        <taxon>Bacillati</taxon>
        <taxon>Cyanobacteriota</taxon>
        <taxon>Cyanophyceae</taxon>
        <taxon>Nostocales</taxon>
        <taxon>Calotrichaceae</taxon>
        <taxon>Dulcicalothrix</taxon>
    </lineage>
</organism>